<dbReference type="EMBL" id="FNAQ01000007">
    <property type="protein sequence ID" value="SDE30817.1"/>
    <property type="molecule type" value="Genomic_DNA"/>
</dbReference>
<protein>
    <recommendedName>
        <fullName evidence="3">ADP-heptose:LPS heptosyltransferase</fullName>
    </recommendedName>
</protein>
<evidence type="ECO:0000313" key="1">
    <source>
        <dbReference type="EMBL" id="SDE30817.1"/>
    </source>
</evidence>
<sequence>MLKTFALTKSFVARLGGVPYSFVAPSDLQRVSVYELYVDTPQGQQRIARSAKGLGAECHLIDPAKNTAWNLPVCLNGQREHSTLLPRDEALLARLRQRCRPGQPLRLALLNAFGTGLGDNLVGMQAFRLILPLLQAVHPLLEIDVIRSWSGAKPEYVLQGEPWIGRFRTTPLRLDEWLNYDACYDFSGLVSLPGFKEVPWPDFHLLNLGVAPERIAPELKRAAYAVRYSPDFARGAEFVAAEPAAKQRRVLLHATASTPLRTIAPAALAALLTFLAQQPVQLITDDAAVMTAAAAASCPCRLLRDKSLDELCGALSAVDLVITCNSFLLHAANLTARPVIAFFIGLGRYEQQMLPWQDNILAIEVDPEQRYADRFKMSAAELQKNEEKEYFAACWQAAVALAEQKITRWLGEKQNESE</sequence>
<dbReference type="SUPFAM" id="SSF53756">
    <property type="entry name" value="UDP-Glycosyltransferase/glycogen phosphorylase"/>
    <property type="match status" value="1"/>
</dbReference>
<evidence type="ECO:0008006" key="3">
    <source>
        <dbReference type="Google" id="ProtNLM"/>
    </source>
</evidence>
<reference evidence="2" key="1">
    <citation type="submission" date="2016-10" db="EMBL/GenBank/DDBJ databases">
        <authorList>
            <person name="Varghese N."/>
            <person name="Submissions S."/>
        </authorList>
    </citation>
    <scope>NUCLEOTIDE SEQUENCE [LARGE SCALE GENOMIC DNA]</scope>
    <source>
        <strain evidence="2">DSM 8987</strain>
    </source>
</reference>
<name>A0A1G7BUZ3_9BACT</name>
<proteinExistence type="predicted"/>
<gene>
    <name evidence="1" type="ORF">SAMN05661003_10756</name>
</gene>
<organism evidence="1 2">
    <name type="scientific">Desulfuromonas thiophila</name>
    <dbReference type="NCBI Taxonomy" id="57664"/>
    <lineage>
        <taxon>Bacteria</taxon>
        <taxon>Pseudomonadati</taxon>
        <taxon>Thermodesulfobacteriota</taxon>
        <taxon>Desulfuromonadia</taxon>
        <taxon>Desulfuromonadales</taxon>
        <taxon>Desulfuromonadaceae</taxon>
        <taxon>Desulfuromonas</taxon>
    </lineage>
</organism>
<dbReference type="AlphaFoldDB" id="A0A1G7BUZ3"/>
<dbReference type="Gene3D" id="3.40.50.2000">
    <property type="entry name" value="Glycogen Phosphorylase B"/>
    <property type="match status" value="1"/>
</dbReference>
<evidence type="ECO:0000313" key="2">
    <source>
        <dbReference type="Proteomes" id="UP000243205"/>
    </source>
</evidence>
<dbReference type="STRING" id="57664.SAMN05661003_10756"/>
<keyword evidence="2" id="KW-1185">Reference proteome</keyword>
<dbReference type="Proteomes" id="UP000243205">
    <property type="component" value="Unassembled WGS sequence"/>
</dbReference>
<accession>A0A1G7BUZ3</accession>
<dbReference type="RefSeq" id="WP_092078231.1">
    <property type="nucleotide sequence ID" value="NZ_FNAQ01000007.1"/>
</dbReference>